<evidence type="ECO:0000313" key="3">
    <source>
        <dbReference type="Proteomes" id="UP000828251"/>
    </source>
</evidence>
<name>A0A9D3VG58_9ROSI</name>
<gene>
    <name evidence="2" type="ORF">J1N35_021917</name>
</gene>
<keyword evidence="3" id="KW-1185">Reference proteome</keyword>
<proteinExistence type="predicted"/>
<evidence type="ECO:0000256" key="1">
    <source>
        <dbReference type="SAM" id="MobiDB-lite"/>
    </source>
</evidence>
<accession>A0A9D3VG58</accession>
<reference evidence="2 3" key="1">
    <citation type="journal article" date="2021" name="Plant Biotechnol. J.">
        <title>Multi-omics assisted identification of the key and species-specific regulatory components of drought-tolerant mechanisms in Gossypium stocksii.</title>
        <authorList>
            <person name="Yu D."/>
            <person name="Ke L."/>
            <person name="Zhang D."/>
            <person name="Wu Y."/>
            <person name="Sun Y."/>
            <person name="Mei J."/>
            <person name="Sun J."/>
            <person name="Sun Y."/>
        </authorList>
    </citation>
    <scope>NUCLEOTIDE SEQUENCE [LARGE SCALE GENOMIC DNA]</scope>
    <source>
        <strain evidence="3">cv. E1</strain>
        <tissue evidence="2">Leaf</tissue>
    </source>
</reference>
<dbReference type="OrthoDB" id="1001521at2759"/>
<feature type="compositionally biased region" description="Basic and acidic residues" evidence="1">
    <location>
        <begin position="1"/>
        <end position="21"/>
    </location>
</feature>
<dbReference type="Proteomes" id="UP000828251">
    <property type="component" value="Unassembled WGS sequence"/>
</dbReference>
<sequence length="83" mass="9316">MGHGLQECKVKQPAEKDKVREGPPFSLALKAKSNLFGRESVKLNALSNKLQSQWVYVGSVEMNKEVQSQKEEIMATIPKIQKC</sequence>
<dbReference type="AlphaFoldDB" id="A0A9D3VG58"/>
<protein>
    <submittedName>
        <fullName evidence="2">Uncharacterized protein</fullName>
    </submittedName>
</protein>
<evidence type="ECO:0000313" key="2">
    <source>
        <dbReference type="EMBL" id="KAH1082156.1"/>
    </source>
</evidence>
<organism evidence="2 3">
    <name type="scientific">Gossypium stocksii</name>
    <dbReference type="NCBI Taxonomy" id="47602"/>
    <lineage>
        <taxon>Eukaryota</taxon>
        <taxon>Viridiplantae</taxon>
        <taxon>Streptophyta</taxon>
        <taxon>Embryophyta</taxon>
        <taxon>Tracheophyta</taxon>
        <taxon>Spermatophyta</taxon>
        <taxon>Magnoliopsida</taxon>
        <taxon>eudicotyledons</taxon>
        <taxon>Gunneridae</taxon>
        <taxon>Pentapetalae</taxon>
        <taxon>rosids</taxon>
        <taxon>malvids</taxon>
        <taxon>Malvales</taxon>
        <taxon>Malvaceae</taxon>
        <taxon>Malvoideae</taxon>
        <taxon>Gossypium</taxon>
    </lineage>
</organism>
<feature type="region of interest" description="Disordered" evidence="1">
    <location>
        <begin position="1"/>
        <end position="22"/>
    </location>
</feature>
<comment type="caution">
    <text evidence="2">The sequence shown here is derived from an EMBL/GenBank/DDBJ whole genome shotgun (WGS) entry which is preliminary data.</text>
</comment>
<dbReference type="EMBL" id="JAIQCV010000007">
    <property type="protein sequence ID" value="KAH1082156.1"/>
    <property type="molecule type" value="Genomic_DNA"/>
</dbReference>